<keyword evidence="3" id="KW-1185">Reference proteome</keyword>
<evidence type="ECO:0000313" key="2">
    <source>
        <dbReference type="EMBL" id="KAK7029720.1"/>
    </source>
</evidence>
<accession>A0AAW0BQS9</accession>
<keyword evidence="1" id="KW-0812">Transmembrane</keyword>
<dbReference type="EMBL" id="JAWWNJ010000026">
    <property type="protein sequence ID" value="KAK7029720.1"/>
    <property type="molecule type" value="Genomic_DNA"/>
</dbReference>
<gene>
    <name evidence="2" type="ORF">R3P38DRAFT_3512410</name>
</gene>
<evidence type="ECO:0000313" key="3">
    <source>
        <dbReference type="Proteomes" id="UP001362999"/>
    </source>
</evidence>
<sequence length="727" mass="78477">MALLISHITVGQAATVINVLIAFLQYTLALSIVALLIYFLPPVNTAVAWNAIGQSLHASLWPTLLRTGKLRGSGFRVIFFSYLSILTTLLVAIAGVVMPLGLSIGADRHSPLKSAPASFVADTSPLGLATAPRQNYAYGRVCGGFGPVDCPGNAVNTSVIPDSIIEKFNTTKYSTFGMEFRRYYQGTAGRNYSILIPQIATTESIILREGIFAIRGLIVDLDNPGVGLWNHSLPTGTSRGATWSEDVLWLEPVSECVDTNITVDYTLLNSAMSANQVNDYSLVDHGGFYNLTKEYPPLNRDGQNVDLREHAYKGAVLSNFYTMFNLGNITRNASYAGAAFPLRWTQTNFFGGQVQTVNMLYMGPVTTDNVTITGGDIATSCEGYGGQDTANISNVAVHSSLFLGPPQRADKGDPLLPGDNSTWSQRMFSCASGTRARMQRITFGFNGTMDLGSLVISRSNIDSPVLWATENTGMNISNVDMIWGRVPDSLQDDPSLQTIRSDVFYVPAGSADVWGVTTGGVPSVLPALAWSTIAKLMTNKNLVDYSGASNYGLLRKFQQLILQDPGNGAAQIQKLMWTDIMANTLVGTDSRTTLMIGENISAVSYDLRYAIPAFLLLLLWLPIFAGAIFVLITGMLQMSYLRFLITHTGPGRIALGDSALRPMHNGPGSFHPGYMTPTTPMAGAARAEDETRWAKQAGTTPVGIDRVGPNAVAQSQKGEFFAVPTYP</sequence>
<feature type="non-terminal residue" evidence="2">
    <location>
        <position position="727"/>
    </location>
</feature>
<feature type="transmembrane region" description="Helical" evidence="1">
    <location>
        <begin position="77"/>
        <end position="102"/>
    </location>
</feature>
<keyword evidence="1" id="KW-0472">Membrane</keyword>
<name>A0AAW0BQS9_9AGAR</name>
<evidence type="ECO:0000256" key="1">
    <source>
        <dbReference type="SAM" id="Phobius"/>
    </source>
</evidence>
<keyword evidence="1" id="KW-1133">Transmembrane helix</keyword>
<comment type="caution">
    <text evidence="2">The sequence shown here is derived from an EMBL/GenBank/DDBJ whole genome shotgun (WGS) entry which is preliminary data.</text>
</comment>
<feature type="transmembrane region" description="Helical" evidence="1">
    <location>
        <begin position="609"/>
        <end position="632"/>
    </location>
</feature>
<dbReference type="Proteomes" id="UP001362999">
    <property type="component" value="Unassembled WGS sequence"/>
</dbReference>
<proteinExistence type="predicted"/>
<reference evidence="2 3" key="1">
    <citation type="journal article" date="2024" name="J Genomics">
        <title>Draft genome sequencing and assembly of Favolaschia claudopus CIRM-BRFM 2984 isolated from oak limbs.</title>
        <authorList>
            <person name="Navarro D."/>
            <person name="Drula E."/>
            <person name="Chaduli D."/>
            <person name="Cazenave R."/>
            <person name="Ahrendt S."/>
            <person name="Wang J."/>
            <person name="Lipzen A."/>
            <person name="Daum C."/>
            <person name="Barry K."/>
            <person name="Grigoriev I.V."/>
            <person name="Favel A."/>
            <person name="Rosso M.N."/>
            <person name="Martin F."/>
        </authorList>
    </citation>
    <scope>NUCLEOTIDE SEQUENCE [LARGE SCALE GENOMIC DNA]</scope>
    <source>
        <strain evidence="2 3">CIRM-BRFM 2984</strain>
    </source>
</reference>
<feature type="transmembrane region" description="Helical" evidence="1">
    <location>
        <begin position="16"/>
        <end position="40"/>
    </location>
</feature>
<protein>
    <submittedName>
        <fullName evidence="2">Uncharacterized protein</fullName>
    </submittedName>
</protein>
<organism evidence="2 3">
    <name type="scientific">Favolaschia claudopus</name>
    <dbReference type="NCBI Taxonomy" id="2862362"/>
    <lineage>
        <taxon>Eukaryota</taxon>
        <taxon>Fungi</taxon>
        <taxon>Dikarya</taxon>
        <taxon>Basidiomycota</taxon>
        <taxon>Agaricomycotina</taxon>
        <taxon>Agaricomycetes</taxon>
        <taxon>Agaricomycetidae</taxon>
        <taxon>Agaricales</taxon>
        <taxon>Marasmiineae</taxon>
        <taxon>Mycenaceae</taxon>
        <taxon>Favolaschia</taxon>
    </lineage>
</organism>
<dbReference type="AlphaFoldDB" id="A0AAW0BQS9"/>